<comment type="caution">
    <text evidence="2">The sequence shown here is derived from an EMBL/GenBank/DDBJ whole genome shotgun (WGS) entry which is preliminary data.</text>
</comment>
<accession>X0Y985</accession>
<reference evidence="2" key="1">
    <citation type="journal article" date="2014" name="Front. Microbiol.">
        <title>High frequency of phylogenetically diverse reductive dehalogenase-homologous genes in deep subseafloor sedimentary metagenomes.</title>
        <authorList>
            <person name="Kawai M."/>
            <person name="Futagami T."/>
            <person name="Toyoda A."/>
            <person name="Takaki Y."/>
            <person name="Nishi S."/>
            <person name="Hori S."/>
            <person name="Arai W."/>
            <person name="Tsubouchi T."/>
            <person name="Morono Y."/>
            <person name="Uchiyama I."/>
            <person name="Ito T."/>
            <person name="Fujiyama A."/>
            <person name="Inagaki F."/>
            <person name="Takami H."/>
        </authorList>
    </citation>
    <scope>NUCLEOTIDE SEQUENCE</scope>
    <source>
        <strain evidence="2">Expedition CK06-06</strain>
    </source>
</reference>
<proteinExistence type="predicted"/>
<name>X0Y985_9ZZZZ</name>
<sequence>MSFAPTEQAVRRALPKKALVASGLLMAIGLAAFLVGLVTDAATAWRAFHVNYLYFGGLAQSGVVLASIFVIVGATWPGP</sequence>
<keyword evidence="1" id="KW-0472">Membrane</keyword>
<evidence type="ECO:0000256" key="1">
    <source>
        <dbReference type="SAM" id="Phobius"/>
    </source>
</evidence>
<protein>
    <submittedName>
        <fullName evidence="2">Uncharacterized protein</fullName>
    </submittedName>
</protein>
<keyword evidence="1" id="KW-1133">Transmembrane helix</keyword>
<organism evidence="2">
    <name type="scientific">marine sediment metagenome</name>
    <dbReference type="NCBI Taxonomy" id="412755"/>
    <lineage>
        <taxon>unclassified sequences</taxon>
        <taxon>metagenomes</taxon>
        <taxon>ecological metagenomes</taxon>
    </lineage>
</organism>
<feature type="non-terminal residue" evidence="2">
    <location>
        <position position="79"/>
    </location>
</feature>
<dbReference type="AlphaFoldDB" id="X0Y985"/>
<feature type="transmembrane region" description="Helical" evidence="1">
    <location>
        <begin position="51"/>
        <end position="76"/>
    </location>
</feature>
<feature type="transmembrane region" description="Helical" evidence="1">
    <location>
        <begin position="20"/>
        <end position="39"/>
    </location>
</feature>
<dbReference type="EMBL" id="BARS01054898">
    <property type="protein sequence ID" value="GAG52389.1"/>
    <property type="molecule type" value="Genomic_DNA"/>
</dbReference>
<keyword evidence="1" id="KW-0812">Transmembrane</keyword>
<evidence type="ECO:0000313" key="2">
    <source>
        <dbReference type="EMBL" id="GAG52389.1"/>
    </source>
</evidence>
<gene>
    <name evidence="2" type="ORF">S01H1_81171</name>
</gene>